<evidence type="ECO:0000256" key="5">
    <source>
        <dbReference type="ARBA" id="ARBA00023015"/>
    </source>
</evidence>
<protein>
    <recommendedName>
        <fullName evidence="10">FACT complex subunit</fullName>
    </recommendedName>
</protein>
<evidence type="ECO:0000256" key="3">
    <source>
        <dbReference type="ARBA" id="ARBA00022705"/>
    </source>
</evidence>
<evidence type="ECO:0000256" key="10">
    <source>
        <dbReference type="RuleBase" id="RU367052"/>
    </source>
</evidence>
<dbReference type="InterPro" id="IPR013953">
    <property type="entry name" value="FACT_SPT16_M"/>
</dbReference>
<name>A0A803M5A1_CHEQI</name>
<reference evidence="14" key="2">
    <citation type="submission" date="2021-03" db="UniProtKB">
        <authorList>
            <consortium name="EnsemblPlants"/>
        </authorList>
    </citation>
    <scope>IDENTIFICATION</scope>
</reference>
<dbReference type="Pfam" id="PF24824">
    <property type="entry name" value="PH_SPT16"/>
    <property type="match status" value="1"/>
</dbReference>
<dbReference type="PANTHER" id="PTHR13980:SF15">
    <property type="entry name" value="FACT COMPLEX SUBUNIT SPT16"/>
    <property type="match status" value="1"/>
</dbReference>
<dbReference type="InterPro" id="IPR040258">
    <property type="entry name" value="Spt16"/>
</dbReference>
<comment type="subunit">
    <text evidence="10">Component of the FACT complex.</text>
</comment>
<dbReference type="GO" id="GO:0006281">
    <property type="term" value="P:DNA repair"/>
    <property type="evidence" value="ECO:0007669"/>
    <property type="project" value="UniProtKB-UniRule"/>
</dbReference>
<dbReference type="GO" id="GO:0006368">
    <property type="term" value="P:transcription elongation by RNA polymerase II"/>
    <property type="evidence" value="ECO:0007669"/>
    <property type="project" value="TreeGrafter"/>
</dbReference>
<sequence>MRLMLFLLPTKTTLRSDHGEINREELRRQHQAELARQKNEETARRLAGGGAGAGDNRSSSRSSTELEAYKNVNDLPQPRGEMMIQVDQKNEAILLPIYGSMVPFHIATVETITSQQSGTPFSPYDVNSLKNQGAMFVKEVSFRSKDSSHVNEVVTQINTLRRQVAARESERATLVTQEKLVTAQNRSKPMRLCDLLVRPAFSGRVKKMSGTLEAHVNGFRFFTSSPWVVGDDLRMILMRLKKSSEKETGRTKSKWISKIVTRANELWGMPQFKDLDLEFDMPLRELGFHGVPYKASAFIVPSSSCLVELIETPTLVITLSEIEIVNLERVGFGQKNFDMTIIFKDFKKDVFRIDSIPTSSLESIKEWLDTTDIKYYESRLNLHWRAILKTITDDPKKFIEDGGWEFLNMDASDSETDESESDKGYEPSDVEAESESEDEASDSESL</sequence>
<feature type="domain" description="Histone chaperone RTT106/FACT complex subunit SPT16-like middle" evidence="13">
    <location>
        <begin position="288"/>
        <end position="378"/>
    </location>
</feature>
<evidence type="ECO:0000256" key="1">
    <source>
        <dbReference type="ARBA" id="ARBA00010779"/>
    </source>
</evidence>
<dbReference type="EnsemblPlants" id="AUR62023624-RA">
    <property type="protein sequence ID" value="AUR62023624-RA:cds"/>
    <property type="gene ID" value="AUR62023624"/>
</dbReference>
<dbReference type="SMART" id="SM01287">
    <property type="entry name" value="Rtt106"/>
    <property type="match status" value="1"/>
</dbReference>
<dbReference type="PANTHER" id="PTHR13980">
    <property type="entry name" value="CDC68 RELATED"/>
    <property type="match status" value="1"/>
</dbReference>
<evidence type="ECO:0000256" key="7">
    <source>
        <dbReference type="ARBA" id="ARBA00023163"/>
    </source>
</evidence>
<feature type="compositionally biased region" description="Acidic residues" evidence="11">
    <location>
        <begin position="428"/>
        <end position="446"/>
    </location>
</feature>
<evidence type="ECO:0000313" key="15">
    <source>
        <dbReference type="Proteomes" id="UP000596660"/>
    </source>
</evidence>
<keyword evidence="6" id="KW-0175">Coiled coil</keyword>
<dbReference type="OMA" id="TRANELW"/>
<keyword evidence="2 10" id="KW-0158">Chromosome</keyword>
<dbReference type="GO" id="GO:0031491">
    <property type="term" value="F:nucleosome binding"/>
    <property type="evidence" value="ECO:0007669"/>
    <property type="project" value="TreeGrafter"/>
</dbReference>
<evidence type="ECO:0000256" key="9">
    <source>
        <dbReference type="ARBA" id="ARBA00023242"/>
    </source>
</evidence>
<dbReference type="AlphaFoldDB" id="A0A803M5A1"/>
<dbReference type="Proteomes" id="UP000596660">
    <property type="component" value="Unplaced"/>
</dbReference>
<feature type="compositionally biased region" description="Low complexity" evidence="11">
    <location>
        <begin position="54"/>
        <end position="63"/>
    </location>
</feature>
<keyword evidence="15" id="KW-1185">Reference proteome</keyword>
<dbReference type="InterPro" id="IPR013719">
    <property type="entry name" value="RTT106/SPT16-like_middle_dom"/>
</dbReference>
<keyword evidence="9 10" id="KW-0539">Nucleus</keyword>
<organism evidence="14 15">
    <name type="scientific">Chenopodium quinoa</name>
    <name type="common">Quinoa</name>
    <dbReference type="NCBI Taxonomy" id="63459"/>
    <lineage>
        <taxon>Eukaryota</taxon>
        <taxon>Viridiplantae</taxon>
        <taxon>Streptophyta</taxon>
        <taxon>Embryophyta</taxon>
        <taxon>Tracheophyta</taxon>
        <taxon>Spermatophyta</taxon>
        <taxon>Magnoliopsida</taxon>
        <taxon>eudicotyledons</taxon>
        <taxon>Gunneridae</taxon>
        <taxon>Pentapetalae</taxon>
        <taxon>Caryophyllales</taxon>
        <taxon>Chenopodiaceae</taxon>
        <taxon>Chenopodioideae</taxon>
        <taxon>Atripliceae</taxon>
        <taxon>Chenopodium</taxon>
    </lineage>
</organism>
<evidence type="ECO:0000313" key="14">
    <source>
        <dbReference type="EnsemblPlants" id="AUR62023624-RA:cds"/>
    </source>
</evidence>
<evidence type="ECO:0000259" key="12">
    <source>
        <dbReference type="SMART" id="SM01286"/>
    </source>
</evidence>
<dbReference type="GO" id="GO:0035101">
    <property type="term" value="C:FACT complex"/>
    <property type="evidence" value="ECO:0007669"/>
    <property type="project" value="UniProtKB-UniRule"/>
</dbReference>
<dbReference type="Gene3D" id="2.30.29.30">
    <property type="entry name" value="Pleckstrin-homology domain (PH domain)/Phosphotyrosine-binding domain (PTB)"/>
    <property type="match status" value="1"/>
</dbReference>
<feature type="region of interest" description="Disordered" evidence="11">
    <location>
        <begin position="409"/>
        <end position="446"/>
    </location>
</feature>
<evidence type="ECO:0000256" key="2">
    <source>
        <dbReference type="ARBA" id="ARBA00022454"/>
    </source>
</evidence>
<dbReference type="SMART" id="SM01286">
    <property type="entry name" value="SPT16"/>
    <property type="match status" value="1"/>
</dbReference>
<evidence type="ECO:0000259" key="13">
    <source>
        <dbReference type="SMART" id="SM01287"/>
    </source>
</evidence>
<evidence type="ECO:0000256" key="8">
    <source>
        <dbReference type="ARBA" id="ARBA00023204"/>
    </source>
</evidence>
<proteinExistence type="inferred from homology"/>
<feature type="region of interest" description="Disordered" evidence="11">
    <location>
        <begin position="34"/>
        <end position="67"/>
    </location>
</feature>
<keyword evidence="5 10" id="KW-0805">Transcription regulation</keyword>
<dbReference type="Gene3D" id="2.30.29.210">
    <property type="entry name" value="FACT complex subunit Spt16p/Cdc68p"/>
    <property type="match status" value="1"/>
</dbReference>
<reference evidence="14" key="1">
    <citation type="journal article" date="2017" name="Nature">
        <title>The genome of Chenopodium quinoa.</title>
        <authorList>
            <person name="Jarvis D.E."/>
            <person name="Ho Y.S."/>
            <person name="Lightfoot D.J."/>
            <person name="Schmoeckel S.M."/>
            <person name="Li B."/>
            <person name="Borm T.J.A."/>
            <person name="Ohyanagi H."/>
            <person name="Mineta K."/>
            <person name="Michell C.T."/>
            <person name="Saber N."/>
            <person name="Kharbatia N.M."/>
            <person name="Rupper R.R."/>
            <person name="Sharp A.R."/>
            <person name="Dally N."/>
            <person name="Boughton B.A."/>
            <person name="Woo Y.H."/>
            <person name="Gao G."/>
            <person name="Schijlen E.G.W.M."/>
            <person name="Guo X."/>
            <person name="Momin A.A."/>
            <person name="Negrao S."/>
            <person name="Al-Babili S."/>
            <person name="Gehring C."/>
            <person name="Roessner U."/>
            <person name="Jung C."/>
            <person name="Murphy K."/>
            <person name="Arold S.T."/>
            <person name="Gojobori T."/>
            <person name="van der Linden C.G."/>
            <person name="van Loo E.N."/>
            <person name="Jellen E.N."/>
            <person name="Maughan P.J."/>
            <person name="Tester M."/>
        </authorList>
    </citation>
    <scope>NUCLEOTIDE SEQUENCE [LARGE SCALE GENOMIC DNA]</scope>
    <source>
        <strain evidence="14">cv. PI 614886</strain>
    </source>
</reference>
<dbReference type="GO" id="GO:0006260">
    <property type="term" value="P:DNA replication"/>
    <property type="evidence" value="ECO:0007669"/>
    <property type="project" value="UniProtKB-KW"/>
</dbReference>
<dbReference type="InterPro" id="IPR056595">
    <property type="entry name" value="Fact-SPT16_PH"/>
</dbReference>
<dbReference type="Pfam" id="PF08512">
    <property type="entry name" value="Rttp106-like_middle"/>
    <property type="match status" value="1"/>
</dbReference>
<keyword evidence="4 10" id="KW-0227">DNA damage</keyword>
<feature type="compositionally biased region" description="Basic and acidic residues" evidence="11">
    <location>
        <begin position="34"/>
        <end position="44"/>
    </location>
</feature>
<dbReference type="Gramene" id="AUR62023624-RA">
    <property type="protein sequence ID" value="AUR62023624-RA:cds"/>
    <property type="gene ID" value="AUR62023624"/>
</dbReference>
<dbReference type="Gene3D" id="2.30.29.150">
    <property type="match status" value="1"/>
</dbReference>
<dbReference type="InterPro" id="IPR011993">
    <property type="entry name" value="PH-like_dom_sf"/>
</dbReference>
<keyword evidence="7 10" id="KW-0804">Transcription</keyword>
<dbReference type="Pfam" id="PF08644">
    <property type="entry name" value="SPT16"/>
    <property type="match status" value="1"/>
</dbReference>
<keyword evidence="8 10" id="KW-0234">DNA repair</keyword>
<comment type="function">
    <text evidence="10">Component of the FACT complex, a general chromatin factor that acts to reorganize nucleosomes. The FACT complex is involved in multiple processes that require DNA as a template such as mRNA elongation, DNA replication and DNA repair. During transcription elongation the FACT complex acts as a histone chaperone that both destabilizes and restores nucleosomal structure. It facilitates the passage of RNA polymerase II and transcription by promoting the dissociation of one histone H2A-H2B dimer from the nucleosome, then subsequently promotes the reestablishment of the nucleosome following the passage of RNA polymerase II.</text>
</comment>
<accession>A0A803M5A1</accession>
<keyword evidence="3 10" id="KW-0235">DNA replication</keyword>
<evidence type="ECO:0000256" key="6">
    <source>
        <dbReference type="ARBA" id="ARBA00023054"/>
    </source>
</evidence>
<comment type="subcellular location">
    <subcellularLocation>
        <location evidence="10">Nucleus</location>
    </subcellularLocation>
    <subcellularLocation>
        <location evidence="10">Chromosome</location>
    </subcellularLocation>
</comment>
<dbReference type="FunFam" id="2.30.29.30:FF:000017">
    <property type="entry name" value="FACT complex subunit SPT16"/>
    <property type="match status" value="1"/>
</dbReference>
<comment type="similarity">
    <text evidence="1 10">Belongs to the peptidase M24 family. SPT16 subfamily.</text>
</comment>
<feature type="domain" description="FACT complex subunit SPT16 middle" evidence="12">
    <location>
        <begin position="84"/>
        <end position="221"/>
    </location>
</feature>
<evidence type="ECO:0000256" key="4">
    <source>
        <dbReference type="ARBA" id="ARBA00022763"/>
    </source>
</evidence>
<evidence type="ECO:0000256" key="11">
    <source>
        <dbReference type="SAM" id="MobiDB-lite"/>
    </source>
</evidence>